<organism evidence="1 2">
    <name type="scientific">Klebsiella michiganensis</name>
    <dbReference type="NCBI Taxonomy" id="1134687"/>
    <lineage>
        <taxon>Bacteria</taxon>
        <taxon>Pseudomonadati</taxon>
        <taxon>Pseudomonadota</taxon>
        <taxon>Gammaproteobacteria</taxon>
        <taxon>Enterobacterales</taxon>
        <taxon>Enterobacteriaceae</taxon>
        <taxon>Klebsiella/Raoultella group</taxon>
        <taxon>Klebsiella</taxon>
    </lineage>
</organism>
<proteinExistence type="predicted"/>
<name>A0A7H4LWU4_9ENTR</name>
<dbReference type="AlphaFoldDB" id="A0A7H4LWU4"/>
<dbReference type="EMBL" id="UGJR01000002">
    <property type="protein sequence ID" value="STR40620.1"/>
    <property type="molecule type" value="Genomic_DNA"/>
</dbReference>
<evidence type="ECO:0000313" key="1">
    <source>
        <dbReference type="EMBL" id="STR40620.1"/>
    </source>
</evidence>
<gene>
    <name evidence="1" type="ORF">NCTC11694_01777</name>
</gene>
<reference evidence="1 2" key="1">
    <citation type="submission" date="2018-06" db="EMBL/GenBank/DDBJ databases">
        <authorList>
            <consortium name="Pathogen Informatics"/>
            <person name="Doyle S."/>
        </authorList>
    </citation>
    <scope>NUCLEOTIDE SEQUENCE [LARGE SCALE GENOMIC DNA]</scope>
    <source>
        <strain evidence="1 2">NCTC11694</strain>
    </source>
</reference>
<comment type="caution">
    <text evidence="1">The sequence shown here is derived from an EMBL/GenBank/DDBJ whole genome shotgun (WGS) entry which is preliminary data.</text>
</comment>
<sequence length="50" mass="5676">MQIQLRLRQRGLRLFKAGFGLGDFLRTITGAVLAQLILRGLQRRLGLIAR</sequence>
<protein>
    <submittedName>
        <fullName evidence="1">Uncharacterized protein</fullName>
    </submittedName>
</protein>
<evidence type="ECO:0000313" key="2">
    <source>
        <dbReference type="Proteomes" id="UP000255050"/>
    </source>
</evidence>
<dbReference type="Proteomes" id="UP000255050">
    <property type="component" value="Unassembled WGS sequence"/>
</dbReference>
<accession>A0A7H4LWU4</accession>